<sequence length="109" mass="12464">MILPNLVLVSKQKVAVSLNSEITLLYWSIGNFINKELRSEDVSSYGKQILSTVSRELTTMFGKGYSYSALDHISKTAAVIEEQFVKHRFTNWSWSHFIELSSIEDIFTV</sequence>
<proteinExistence type="predicted"/>
<dbReference type="EMBL" id="UOEL01000067">
    <property type="protein sequence ID" value="VAW11605.1"/>
    <property type="molecule type" value="Genomic_DNA"/>
</dbReference>
<dbReference type="InterPro" id="IPR053148">
    <property type="entry name" value="PD-DEXK-like_domain"/>
</dbReference>
<organism evidence="2">
    <name type="scientific">hydrothermal vent metagenome</name>
    <dbReference type="NCBI Taxonomy" id="652676"/>
    <lineage>
        <taxon>unclassified sequences</taxon>
        <taxon>metagenomes</taxon>
        <taxon>ecological metagenomes</taxon>
    </lineage>
</organism>
<dbReference type="AlphaFoldDB" id="A0A3B0SZV8"/>
<dbReference type="PANTHER" id="PTHR30547:SF5">
    <property type="entry name" value="NUCLEASE YHCG-RELATED"/>
    <property type="match status" value="1"/>
</dbReference>
<dbReference type="InterPro" id="IPR041527">
    <property type="entry name" value="YhcG_N"/>
</dbReference>
<dbReference type="Pfam" id="PF17761">
    <property type="entry name" value="DUF1016_N"/>
    <property type="match status" value="1"/>
</dbReference>
<feature type="domain" description="YhcG N-terminal" evidence="1">
    <location>
        <begin position="7"/>
        <end position="105"/>
    </location>
</feature>
<evidence type="ECO:0000259" key="1">
    <source>
        <dbReference type="Pfam" id="PF17761"/>
    </source>
</evidence>
<dbReference type="PANTHER" id="PTHR30547">
    <property type="entry name" value="UNCHARACTERIZED PROTEIN YHCG-RELATED"/>
    <property type="match status" value="1"/>
</dbReference>
<reference evidence="2" key="1">
    <citation type="submission" date="2018-06" db="EMBL/GenBank/DDBJ databases">
        <authorList>
            <person name="Zhirakovskaya E."/>
        </authorList>
    </citation>
    <scope>NUCLEOTIDE SEQUENCE</scope>
</reference>
<evidence type="ECO:0000313" key="2">
    <source>
        <dbReference type="EMBL" id="VAW11605.1"/>
    </source>
</evidence>
<name>A0A3B0SZV8_9ZZZZ</name>
<accession>A0A3B0SZV8</accession>
<gene>
    <name evidence="2" type="ORF">MNBD_BACTEROID03-478</name>
</gene>
<protein>
    <recommendedName>
        <fullName evidence="1">YhcG N-terminal domain-containing protein</fullName>
    </recommendedName>
</protein>